<sequence>MTGRDLSRRRFLGLGAGLAALAGCARVPTTGPVTQVSASADTPGRVGIDVDPQPPPRKASPEIIVAGFLQSMTSPQNSYRIAREYLTEAAARSWDPESGAVIYDATTNTPVVTGSTAGLKAPIIARLDAAGRYRPVTGQSIDLDFGITRADGELRISRPPDGLVLSLFAFSRAYSTVALYFTSLTRPFLVPELVHLPQATSNPTTAVTDLLDGPSDWLAGAVTNVFPTGTKLSSDAVAVDNAGVSTVPLSPEVTRLTDAQRRQVAAQVSWTLAAYPQVSRVRFTVGGTSVAIPGAAEDDTVSTGLFTSMSPLISSDLPTMKVLRRGVLGQVSDQSGTFTPLRGLLGADSGGESPAGVAVEPSGGFWAVVDSSRQNLLSWQEGARVTRQLASGTGLLRPQVSTDGTCWTVSVQGDSSRFIAVGNSRGRLQIRADELATRRVVAFSVSPDLARVAVVLQDRGDRVLAMLRIRPTTGGAPGVVVDGLREYHLQGSDSGLTLIDDVGWISATELMVVARATADSPGAPYQIALDGSDGMAVGPLSGVNIVSLSTLPRSDGINVLALTDGGQVLRFEDRYRWRTVADQVTGMGICI</sequence>
<dbReference type="InterPro" id="IPR018910">
    <property type="entry name" value="LpqB_C"/>
</dbReference>
<dbReference type="RefSeq" id="WP_097798701.1">
    <property type="nucleotide sequence ID" value="NZ_CP025570.1"/>
</dbReference>
<evidence type="ECO:0000259" key="2">
    <source>
        <dbReference type="SMART" id="SM00909"/>
    </source>
</evidence>
<evidence type="ECO:0000256" key="1">
    <source>
        <dbReference type="SAM" id="MobiDB-lite"/>
    </source>
</evidence>
<dbReference type="InterPro" id="IPR059026">
    <property type="entry name" value="LpqB_N"/>
</dbReference>
<name>A0A3Q9UKK6_9ACTN</name>
<dbReference type="EMBL" id="CP025570">
    <property type="protein sequence ID" value="AZZ39276.1"/>
    <property type="molecule type" value="Genomic_DNA"/>
</dbReference>
<feature type="region of interest" description="Disordered" evidence="1">
    <location>
        <begin position="33"/>
        <end position="57"/>
    </location>
</feature>
<protein>
    <recommendedName>
        <fullName evidence="2">GerMN domain-containing protein</fullName>
    </recommendedName>
</protein>
<dbReference type="InterPro" id="IPR019606">
    <property type="entry name" value="GerMN"/>
</dbReference>
<dbReference type="AlphaFoldDB" id="A0A3Q9UKK6"/>
<dbReference type="PROSITE" id="PS51257">
    <property type="entry name" value="PROKAR_LIPOPROTEIN"/>
    <property type="match status" value="1"/>
</dbReference>
<gene>
    <name evidence="3" type="ORF">C0Z10_05395</name>
</gene>
<organism evidence="3 4">
    <name type="scientific">Acidipropionibacterium jensenii</name>
    <dbReference type="NCBI Taxonomy" id="1749"/>
    <lineage>
        <taxon>Bacteria</taxon>
        <taxon>Bacillati</taxon>
        <taxon>Actinomycetota</taxon>
        <taxon>Actinomycetes</taxon>
        <taxon>Propionibacteriales</taxon>
        <taxon>Propionibacteriaceae</taxon>
        <taxon>Acidipropionibacterium</taxon>
    </lineage>
</organism>
<accession>A0A3Q9UKK6</accession>
<dbReference type="Pfam" id="PF10646">
    <property type="entry name" value="Germane"/>
    <property type="match status" value="1"/>
</dbReference>
<reference evidence="4" key="1">
    <citation type="submission" date="2017-12" db="EMBL/GenBank/DDBJ databases">
        <title>Whole genome sequencing of Acidipropionibacterium jensenii strains JS279 and JS280.</title>
        <authorList>
            <person name="Deptula P."/>
            <person name="Laine P."/>
            <person name="Smolander O.-P."/>
            <person name="Paulin L."/>
            <person name="Auvinen P."/>
            <person name="Varmanen P."/>
        </authorList>
    </citation>
    <scope>NUCLEOTIDE SEQUENCE [LARGE SCALE GENOMIC DNA]</scope>
    <source>
        <strain evidence="4">JS280</strain>
    </source>
</reference>
<evidence type="ECO:0000313" key="3">
    <source>
        <dbReference type="EMBL" id="AZZ39276.1"/>
    </source>
</evidence>
<dbReference type="Proteomes" id="UP000285875">
    <property type="component" value="Chromosome"/>
</dbReference>
<dbReference type="InterPro" id="IPR006311">
    <property type="entry name" value="TAT_signal"/>
</dbReference>
<proteinExistence type="predicted"/>
<dbReference type="KEGG" id="aji:C0Z10_05395"/>
<feature type="domain" description="GerMN" evidence="2">
    <location>
        <begin position="203"/>
        <end position="294"/>
    </location>
</feature>
<dbReference type="PROSITE" id="PS51318">
    <property type="entry name" value="TAT"/>
    <property type="match status" value="1"/>
</dbReference>
<evidence type="ECO:0000313" key="4">
    <source>
        <dbReference type="Proteomes" id="UP000285875"/>
    </source>
</evidence>
<dbReference type="SMART" id="SM00909">
    <property type="entry name" value="Germane"/>
    <property type="match status" value="1"/>
</dbReference>
<dbReference type="Pfam" id="PF25976">
    <property type="entry name" value="LpqB_N"/>
    <property type="match status" value="1"/>
</dbReference>
<dbReference type="Pfam" id="PF10647">
    <property type="entry name" value="Gmad1"/>
    <property type="match status" value="1"/>
</dbReference>